<sequence length="298" mass="34216">MVKEDQVKWILCLDSLGAEEYYYPPWVVTIPGRQRTHLEEEELNGRGSVSRGLKLGHKYSVHTSYPPVANLWVFGLCWDEASTRFDKLRVMCWSVRQASSSHVVMFANDVIYHGFFISNNHSLGFADETHGHCMNLIYLRGHAALNEQPPRYLNTSPLRINSSVLWHYDEDPFMTGDVFSLFTGTMRFLTVTHMDKQFPRSCPPKANAHRHIRHLSLETSTHAAWLLYIGYPEVWWLMQVLEDDYIIHEDGILGVRACVGKTRALIGNVGLGPKSFKIFLHISIMIIYDRSVFVLSTS</sequence>
<keyword evidence="2" id="KW-1185">Reference proteome</keyword>
<proteinExistence type="predicted"/>
<dbReference type="OrthoDB" id="10653770at2759"/>
<gene>
    <name evidence="1" type="ORF">K503DRAFT_784065</name>
</gene>
<protein>
    <submittedName>
        <fullName evidence="1">Uncharacterized protein</fullName>
    </submittedName>
</protein>
<dbReference type="EMBL" id="KV448389">
    <property type="protein sequence ID" value="OAX36853.1"/>
    <property type="molecule type" value="Genomic_DNA"/>
</dbReference>
<accession>A0A1B7MW52</accession>
<name>A0A1B7MW52_9AGAM</name>
<dbReference type="InParanoid" id="A0A1B7MW52"/>
<dbReference type="AlphaFoldDB" id="A0A1B7MW52"/>
<organism evidence="1 2">
    <name type="scientific">Rhizopogon vinicolor AM-OR11-026</name>
    <dbReference type="NCBI Taxonomy" id="1314800"/>
    <lineage>
        <taxon>Eukaryota</taxon>
        <taxon>Fungi</taxon>
        <taxon>Dikarya</taxon>
        <taxon>Basidiomycota</taxon>
        <taxon>Agaricomycotina</taxon>
        <taxon>Agaricomycetes</taxon>
        <taxon>Agaricomycetidae</taxon>
        <taxon>Boletales</taxon>
        <taxon>Suillineae</taxon>
        <taxon>Rhizopogonaceae</taxon>
        <taxon>Rhizopogon</taxon>
    </lineage>
</organism>
<reference evidence="1 2" key="1">
    <citation type="submission" date="2016-06" db="EMBL/GenBank/DDBJ databases">
        <title>Comparative genomics of the ectomycorrhizal sister species Rhizopogon vinicolor and Rhizopogon vesiculosus (Basidiomycota: Boletales) reveals a divergence of the mating type B locus.</title>
        <authorList>
            <consortium name="DOE Joint Genome Institute"/>
            <person name="Mujic A.B."/>
            <person name="Kuo A."/>
            <person name="Tritt A."/>
            <person name="Lipzen A."/>
            <person name="Chen C."/>
            <person name="Johnson J."/>
            <person name="Sharma A."/>
            <person name="Barry K."/>
            <person name="Grigoriev I.V."/>
            <person name="Spatafora J.W."/>
        </authorList>
    </citation>
    <scope>NUCLEOTIDE SEQUENCE [LARGE SCALE GENOMIC DNA]</scope>
    <source>
        <strain evidence="1 2">AM-OR11-026</strain>
    </source>
</reference>
<dbReference type="Proteomes" id="UP000092154">
    <property type="component" value="Unassembled WGS sequence"/>
</dbReference>
<evidence type="ECO:0000313" key="1">
    <source>
        <dbReference type="EMBL" id="OAX36853.1"/>
    </source>
</evidence>
<evidence type="ECO:0000313" key="2">
    <source>
        <dbReference type="Proteomes" id="UP000092154"/>
    </source>
</evidence>